<dbReference type="GeneID" id="84022409"/>
<dbReference type="RefSeq" id="WP_146021179.1">
    <property type="nucleotide sequence ID" value="NZ_CP072027.1"/>
</dbReference>
<accession>A0ABT0R478</accession>
<gene>
    <name evidence="2" type="ORF">M8N44_00970</name>
</gene>
<comment type="caution">
    <text evidence="2">The sequence shown here is derived from an EMBL/GenBank/DDBJ whole genome shotgun (WGS) entry which is preliminary data.</text>
</comment>
<dbReference type="Proteomes" id="UP001202031">
    <property type="component" value="Unassembled WGS sequence"/>
</dbReference>
<organism evidence="2 3">
    <name type="scientific">Akkermansia massiliensis</name>
    <dbReference type="NCBI Taxonomy" id="2927224"/>
    <lineage>
        <taxon>Bacteria</taxon>
        <taxon>Pseudomonadati</taxon>
        <taxon>Verrucomicrobiota</taxon>
        <taxon>Verrucomicrobiia</taxon>
        <taxon>Verrucomicrobiales</taxon>
        <taxon>Akkermansiaceae</taxon>
        <taxon>Akkermansia</taxon>
    </lineage>
</organism>
<evidence type="ECO:0000313" key="2">
    <source>
        <dbReference type="EMBL" id="MCL6655889.1"/>
    </source>
</evidence>
<keyword evidence="1" id="KW-1133">Transmembrane helix</keyword>
<protein>
    <submittedName>
        <fullName evidence="2">Uncharacterized protein</fullName>
    </submittedName>
</protein>
<reference evidence="2 3" key="1">
    <citation type="submission" date="2022-03" db="EMBL/GenBank/DDBJ databases">
        <title>Taxonomic description of new species and reclassification of some bacterial strains.</title>
        <authorList>
            <person name="Ndongo S."/>
        </authorList>
    </citation>
    <scope>NUCLEOTIDE SEQUENCE [LARGE SCALE GENOMIC DNA]</scope>
    <source>
        <strain evidence="2 3">Marseille-P6666</strain>
    </source>
</reference>
<keyword evidence="1" id="KW-0812">Transmembrane</keyword>
<feature type="transmembrane region" description="Helical" evidence="1">
    <location>
        <begin position="115"/>
        <end position="141"/>
    </location>
</feature>
<proteinExistence type="predicted"/>
<keyword evidence="1" id="KW-0472">Membrane</keyword>
<evidence type="ECO:0000313" key="3">
    <source>
        <dbReference type="Proteomes" id="UP001202031"/>
    </source>
</evidence>
<sequence>MPDEYSNFCAVMCGVLIATNIWDKPQQIFKNIIFRIFHIMKHGLAKLCVLMSSNDKKNLHVDYFEKRYEQANEKVDKIGHFFTVRLYPYLSFPTCVIGIYFMYKGYSSELGEKNLYLLLAPATVLAYYVIAYFIAVIFLFVECLSTLCHVHVDNIMSNETVKAQVKNEAEQHQCDPISSSE</sequence>
<feature type="transmembrane region" description="Helical" evidence="1">
    <location>
        <begin position="86"/>
        <end position="103"/>
    </location>
</feature>
<name>A0ABT0R478_9BACT</name>
<evidence type="ECO:0000256" key="1">
    <source>
        <dbReference type="SAM" id="Phobius"/>
    </source>
</evidence>
<dbReference type="EMBL" id="JAMGSI010000001">
    <property type="protein sequence ID" value="MCL6655889.1"/>
    <property type="molecule type" value="Genomic_DNA"/>
</dbReference>
<keyword evidence="3" id="KW-1185">Reference proteome</keyword>